<accession>A0A4V2MWQ2</accession>
<sequence length="155" mass="17083">MSATPIEHVKPEPTNKPGQPYKLKQNIPVGISSLQLRGPINPSFYDCDVTASLRVLPLTPAIKLGNLKGNLQDGVTTNGGFAWMKGSVTLFRKEDKLWIRANFVLRKSTHTFEFGIMPLSKSEEAARSNEMEETAPSQTPEEAALNKKSEEKVTA</sequence>
<feature type="region of interest" description="Disordered" evidence="1">
    <location>
        <begin position="123"/>
        <end position="155"/>
    </location>
</feature>
<reference evidence="2 3" key="1">
    <citation type="submission" date="2018-11" db="EMBL/GenBank/DDBJ databases">
        <title>Genome assembly of Steccherinum ochraceum LE-BIN_3174, the white-rot fungus of the Steccherinaceae family (The Residual Polyporoid clade, Polyporales, Basidiomycota).</title>
        <authorList>
            <person name="Fedorova T.V."/>
            <person name="Glazunova O.A."/>
            <person name="Landesman E.O."/>
            <person name="Moiseenko K.V."/>
            <person name="Psurtseva N.V."/>
            <person name="Savinova O.S."/>
            <person name="Shakhova N.V."/>
            <person name="Tyazhelova T.V."/>
            <person name="Vasina D.V."/>
        </authorList>
    </citation>
    <scope>NUCLEOTIDE SEQUENCE [LARGE SCALE GENOMIC DNA]</scope>
    <source>
        <strain evidence="2 3">LE-BIN_3174</strain>
    </source>
</reference>
<feature type="region of interest" description="Disordered" evidence="1">
    <location>
        <begin position="1"/>
        <end position="21"/>
    </location>
</feature>
<protein>
    <submittedName>
        <fullName evidence="2">Uncharacterized protein</fullName>
    </submittedName>
</protein>
<proteinExistence type="predicted"/>
<dbReference type="OrthoDB" id="2927476at2759"/>
<evidence type="ECO:0000313" key="3">
    <source>
        <dbReference type="Proteomes" id="UP000292702"/>
    </source>
</evidence>
<dbReference type="AlphaFoldDB" id="A0A4V2MWQ2"/>
<feature type="compositionally biased region" description="Basic and acidic residues" evidence="1">
    <location>
        <begin position="144"/>
        <end position="155"/>
    </location>
</feature>
<gene>
    <name evidence="2" type="ORF">EIP91_000442</name>
</gene>
<organism evidence="2 3">
    <name type="scientific">Steccherinum ochraceum</name>
    <dbReference type="NCBI Taxonomy" id="92696"/>
    <lineage>
        <taxon>Eukaryota</taxon>
        <taxon>Fungi</taxon>
        <taxon>Dikarya</taxon>
        <taxon>Basidiomycota</taxon>
        <taxon>Agaricomycotina</taxon>
        <taxon>Agaricomycetes</taxon>
        <taxon>Polyporales</taxon>
        <taxon>Steccherinaceae</taxon>
        <taxon>Steccherinum</taxon>
    </lineage>
</organism>
<dbReference type="EMBL" id="RWJN01000108">
    <property type="protein sequence ID" value="TCD67157.1"/>
    <property type="molecule type" value="Genomic_DNA"/>
</dbReference>
<keyword evidence="3" id="KW-1185">Reference proteome</keyword>
<comment type="caution">
    <text evidence="2">The sequence shown here is derived from an EMBL/GenBank/DDBJ whole genome shotgun (WGS) entry which is preliminary data.</text>
</comment>
<evidence type="ECO:0000313" key="2">
    <source>
        <dbReference type="EMBL" id="TCD67157.1"/>
    </source>
</evidence>
<name>A0A4V2MWQ2_9APHY</name>
<evidence type="ECO:0000256" key="1">
    <source>
        <dbReference type="SAM" id="MobiDB-lite"/>
    </source>
</evidence>
<dbReference type="Proteomes" id="UP000292702">
    <property type="component" value="Unassembled WGS sequence"/>
</dbReference>